<dbReference type="STRING" id="121845.A0A3Q0IMJ0"/>
<dbReference type="RefSeq" id="XP_026675863.1">
    <property type="nucleotide sequence ID" value="XM_026820062.1"/>
</dbReference>
<dbReference type="Proteomes" id="UP000079169">
    <property type="component" value="Unplaced"/>
</dbReference>
<feature type="compositionally biased region" description="Low complexity" evidence="1">
    <location>
        <begin position="42"/>
        <end position="57"/>
    </location>
</feature>
<proteinExistence type="predicted"/>
<dbReference type="Gene3D" id="3.10.110.10">
    <property type="entry name" value="Ubiquitin Conjugating Enzyme"/>
    <property type="match status" value="1"/>
</dbReference>
<keyword evidence="3" id="KW-1185">Reference proteome</keyword>
<accession>A0A3Q0IMJ0</accession>
<dbReference type="CDD" id="cd23802">
    <property type="entry name" value="UBCc_UBE2Q"/>
    <property type="match status" value="1"/>
</dbReference>
<dbReference type="KEGG" id="dci:103524747"/>
<evidence type="ECO:0000313" key="4">
    <source>
        <dbReference type="RefSeq" id="XP_026675863.1"/>
    </source>
</evidence>
<dbReference type="SUPFAM" id="SSF54495">
    <property type="entry name" value="UBC-like"/>
    <property type="match status" value="1"/>
</dbReference>
<dbReference type="InterPro" id="IPR000608">
    <property type="entry name" value="UBC"/>
</dbReference>
<dbReference type="Pfam" id="PF00179">
    <property type="entry name" value="UQ_con"/>
    <property type="match status" value="1"/>
</dbReference>
<reference evidence="4" key="1">
    <citation type="submission" date="2025-08" db="UniProtKB">
        <authorList>
            <consortium name="RefSeq"/>
        </authorList>
    </citation>
    <scope>IDENTIFICATION</scope>
</reference>
<feature type="region of interest" description="Disordered" evidence="1">
    <location>
        <begin position="28"/>
        <end position="57"/>
    </location>
</feature>
<dbReference type="InterPro" id="IPR016135">
    <property type="entry name" value="UBQ-conjugating_enzyme/RWD"/>
</dbReference>
<sequence>MSFKLKSKDKIVTAFTKIFRRDKLKTDDPHLEESNKNDKVGNDNTDNTLDHANNNNVANRNHFKNELVSPMKNIPKGCSSSSSSNKLKFKTIQVKRLMKELADIEKLKQNGASPPFSVDLVNEKLDEWHVQVYTSSIDSSSELYVDLKKLKIPYILLHIDFPESFPFLPPFIRVISPSIDKGFVMEGGALCLELLTPRGWSSAYSVESVIMQFTASVVKGHVSINPFSFIIELEQNISYTYHKCD</sequence>
<feature type="compositionally biased region" description="Basic and acidic residues" evidence="1">
    <location>
        <begin position="28"/>
        <end position="41"/>
    </location>
</feature>
<dbReference type="AlphaFoldDB" id="A0A3Q0IMJ0"/>
<dbReference type="GeneID" id="103524747"/>
<feature type="domain" description="UBC core" evidence="2">
    <location>
        <begin position="92"/>
        <end position="245"/>
    </location>
</feature>
<gene>
    <name evidence="4" type="primary">LOC103524747</name>
</gene>
<evidence type="ECO:0000313" key="3">
    <source>
        <dbReference type="Proteomes" id="UP000079169"/>
    </source>
</evidence>
<evidence type="ECO:0000259" key="2">
    <source>
        <dbReference type="PROSITE" id="PS50127"/>
    </source>
</evidence>
<evidence type="ECO:0000256" key="1">
    <source>
        <dbReference type="SAM" id="MobiDB-lite"/>
    </source>
</evidence>
<organism evidence="3 4">
    <name type="scientific">Diaphorina citri</name>
    <name type="common">Asian citrus psyllid</name>
    <dbReference type="NCBI Taxonomy" id="121845"/>
    <lineage>
        <taxon>Eukaryota</taxon>
        <taxon>Metazoa</taxon>
        <taxon>Ecdysozoa</taxon>
        <taxon>Arthropoda</taxon>
        <taxon>Hexapoda</taxon>
        <taxon>Insecta</taxon>
        <taxon>Pterygota</taxon>
        <taxon>Neoptera</taxon>
        <taxon>Paraneoptera</taxon>
        <taxon>Hemiptera</taxon>
        <taxon>Sternorrhyncha</taxon>
        <taxon>Psylloidea</taxon>
        <taxon>Psyllidae</taxon>
        <taxon>Diaphorininae</taxon>
        <taxon>Diaphorina</taxon>
    </lineage>
</organism>
<dbReference type="PROSITE" id="PS50127">
    <property type="entry name" value="UBC_2"/>
    <property type="match status" value="1"/>
</dbReference>
<name>A0A3Q0IMJ0_DIACI</name>
<dbReference type="PaxDb" id="121845-A0A3Q0IMJ0"/>
<dbReference type="SMART" id="SM00212">
    <property type="entry name" value="UBCc"/>
    <property type="match status" value="1"/>
</dbReference>
<protein>
    <submittedName>
        <fullName evidence="4">Ubiquitin-conjugating enzyme E2Q-like protein CG4502</fullName>
    </submittedName>
</protein>